<dbReference type="PANTHER" id="PTHR42923:SF3">
    <property type="entry name" value="PROTOPORPHYRINOGEN OXIDASE"/>
    <property type="match status" value="1"/>
</dbReference>
<dbReference type="InterPro" id="IPR050464">
    <property type="entry name" value="Zeta_carotene_desat/Oxidored"/>
</dbReference>
<keyword evidence="4" id="KW-0732">Signal</keyword>
<dbReference type="EMBL" id="JAVDQD010000001">
    <property type="protein sequence ID" value="MDR6237563.1"/>
    <property type="molecule type" value="Genomic_DNA"/>
</dbReference>
<evidence type="ECO:0000313" key="6">
    <source>
        <dbReference type="EMBL" id="MDR6237563.1"/>
    </source>
</evidence>
<dbReference type="AlphaFoldDB" id="A0AAE3XKB2"/>
<dbReference type="PRINTS" id="PR00757">
    <property type="entry name" value="AMINEOXDASEF"/>
</dbReference>
<dbReference type="Pfam" id="PF01593">
    <property type="entry name" value="Amino_oxidase"/>
    <property type="match status" value="1"/>
</dbReference>
<protein>
    <submittedName>
        <fullName evidence="6">Protoporphyrinogen oxidase</fullName>
    </submittedName>
</protein>
<dbReference type="InterPro" id="IPR036188">
    <property type="entry name" value="FAD/NAD-bd_sf"/>
</dbReference>
<accession>A0AAE3XKB2</accession>
<sequence>MKRLINALLIILANAFAYSASAQKDTLDVVIVGGGFSGLTSAYYLNHLDILVLEKEKEAGGRCLTGEWNGFHYPKGTEYMGKPEGLQKKLFRDLDVKAKEIPGPADGIAINNRIYYGDRLLDFLSEQELKDYDRLREELSKLNDLGVEDHIFYDEMTTEDLPLRLDAFTVSHWLQSGQYPDVLTNYVNVENRGLFGTDNSSHSMYFDIPEMAYDLPLPGDKRSEVYSFDNGMYSIIEGFANKLGDRLQTGMSVKSVKVLNNGLSEVRYVSEDGEHYSALAKAVIMSTPSQITAELVDGHFSQHVKSSLRQIDYSQYVTINFFLKERYLKDAWSIACLEEGDVVTFYDVIRPQVDNDYNGPSILSVYMAPKHAKDTTFIGLSDENLLNKAKNSLEKYFSGINKSIAGHDITRFKYAFPVFSPMYGKRLDILKNDATTFGPLFLAGDYMVYATVDGAMISGQRAAKRTLEYLKP</sequence>
<comment type="caution">
    <text evidence="6">The sequence shown here is derived from an EMBL/GenBank/DDBJ whole genome shotgun (WGS) entry which is preliminary data.</text>
</comment>
<evidence type="ECO:0000256" key="1">
    <source>
        <dbReference type="ARBA" id="ARBA00001974"/>
    </source>
</evidence>
<dbReference type="InterPro" id="IPR002937">
    <property type="entry name" value="Amino_oxidase"/>
</dbReference>
<dbReference type="Gene3D" id="3.50.50.60">
    <property type="entry name" value="FAD/NAD(P)-binding domain"/>
    <property type="match status" value="1"/>
</dbReference>
<proteinExistence type="predicted"/>
<dbReference type="InterPro" id="IPR001613">
    <property type="entry name" value="Flavin_amine_oxidase"/>
</dbReference>
<evidence type="ECO:0000313" key="7">
    <source>
        <dbReference type="Proteomes" id="UP001185092"/>
    </source>
</evidence>
<feature type="binding site" evidence="3">
    <location>
        <position position="253"/>
    </location>
    <ligand>
        <name>FAD</name>
        <dbReference type="ChEBI" id="CHEBI:57692"/>
    </ligand>
</feature>
<keyword evidence="2" id="KW-0560">Oxidoreductase</keyword>
<feature type="domain" description="Amine oxidase" evidence="5">
    <location>
        <begin position="36"/>
        <end position="465"/>
    </location>
</feature>
<evidence type="ECO:0000256" key="3">
    <source>
        <dbReference type="PIRSR" id="PIRSR601613-1"/>
    </source>
</evidence>
<dbReference type="RefSeq" id="WP_309937031.1">
    <property type="nucleotide sequence ID" value="NZ_AP025305.1"/>
</dbReference>
<reference evidence="6" key="1">
    <citation type="submission" date="2023-07" db="EMBL/GenBank/DDBJ databases">
        <title>Genomic Encyclopedia of Type Strains, Phase IV (KMG-IV): sequencing the most valuable type-strain genomes for metagenomic binning, comparative biology and taxonomic classification.</title>
        <authorList>
            <person name="Goeker M."/>
        </authorList>
    </citation>
    <scope>NUCLEOTIDE SEQUENCE</scope>
    <source>
        <strain evidence="6">DSM 26174</strain>
    </source>
</reference>
<evidence type="ECO:0000259" key="5">
    <source>
        <dbReference type="Pfam" id="PF01593"/>
    </source>
</evidence>
<dbReference type="SUPFAM" id="SSF51905">
    <property type="entry name" value="FAD/NAD(P)-binding domain"/>
    <property type="match status" value="1"/>
</dbReference>
<feature type="signal peptide" evidence="4">
    <location>
        <begin position="1"/>
        <end position="22"/>
    </location>
</feature>
<gene>
    <name evidence="6" type="ORF">HNQ88_000539</name>
</gene>
<keyword evidence="7" id="KW-1185">Reference proteome</keyword>
<dbReference type="GO" id="GO:0016491">
    <property type="term" value="F:oxidoreductase activity"/>
    <property type="evidence" value="ECO:0007669"/>
    <property type="project" value="UniProtKB-KW"/>
</dbReference>
<evidence type="ECO:0000256" key="4">
    <source>
        <dbReference type="SAM" id="SignalP"/>
    </source>
</evidence>
<name>A0AAE3XKB2_9BACT</name>
<organism evidence="6 7">
    <name type="scientific">Aureibacter tunicatorum</name>
    <dbReference type="NCBI Taxonomy" id="866807"/>
    <lineage>
        <taxon>Bacteria</taxon>
        <taxon>Pseudomonadati</taxon>
        <taxon>Bacteroidota</taxon>
        <taxon>Cytophagia</taxon>
        <taxon>Cytophagales</taxon>
        <taxon>Persicobacteraceae</taxon>
        <taxon>Aureibacter</taxon>
    </lineage>
</organism>
<dbReference type="Proteomes" id="UP001185092">
    <property type="component" value="Unassembled WGS sequence"/>
</dbReference>
<feature type="chain" id="PRO_5042220454" evidence="4">
    <location>
        <begin position="23"/>
        <end position="472"/>
    </location>
</feature>
<evidence type="ECO:0000256" key="2">
    <source>
        <dbReference type="ARBA" id="ARBA00023002"/>
    </source>
</evidence>
<comment type="cofactor">
    <cofactor evidence="1">
        <name>FAD</name>
        <dbReference type="ChEBI" id="CHEBI:57692"/>
    </cofactor>
</comment>
<feature type="binding site" evidence="3">
    <location>
        <position position="37"/>
    </location>
    <ligand>
        <name>FAD</name>
        <dbReference type="ChEBI" id="CHEBI:57692"/>
    </ligand>
</feature>
<dbReference type="PANTHER" id="PTHR42923">
    <property type="entry name" value="PROTOPORPHYRINOGEN OXIDASE"/>
    <property type="match status" value="1"/>
</dbReference>